<organism evidence="1">
    <name type="scientific">Siphoviridae sp. ctR0j7</name>
    <dbReference type="NCBI Taxonomy" id="2823580"/>
    <lineage>
        <taxon>Viruses</taxon>
        <taxon>Duplodnaviria</taxon>
        <taxon>Heunggongvirae</taxon>
        <taxon>Uroviricota</taxon>
        <taxon>Caudoviricetes</taxon>
    </lineage>
</organism>
<evidence type="ECO:0000313" key="1">
    <source>
        <dbReference type="EMBL" id="DAD69533.1"/>
    </source>
</evidence>
<accession>A0A8S5LHF5</accession>
<name>A0A8S5LHF5_9CAUD</name>
<proteinExistence type="predicted"/>
<sequence>MEAEFLIWRPVLARKISLAEVKDGTADLVDLLKINAILDMQDEAEAREAERWK</sequence>
<protein>
    <submittedName>
        <fullName evidence="1">Uncharacterized protein</fullName>
    </submittedName>
</protein>
<reference evidence="1" key="1">
    <citation type="journal article" date="2021" name="Proc. Natl. Acad. Sci. U.S.A.">
        <title>A Catalog of Tens of Thousands of Viruses from Human Metagenomes Reveals Hidden Associations with Chronic Diseases.</title>
        <authorList>
            <person name="Tisza M.J."/>
            <person name="Buck C.B."/>
        </authorList>
    </citation>
    <scope>NUCLEOTIDE SEQUENCE</scope>
    <source>
        <strain evidence="1">CtR0j7</strain>
    </source>
</reference>
<dbReference type="Pfam" id="PF21829">
    <property type="entry name" value="DUF6889"/>
    <property type="match status" value="1"/>
</dbReference>
<dbReference type="EMBL" id="BK014722">
    <property type="protein sequence ID" value="DAD69533.1"/>
    <property type="molecule type" value="Genomic_DNA"/>
</dbReference>
<dbReference type="InterPro" id="IPR054182">
    <property type="entry name" value="DUF6889"/>
</dbReference>